<evidence type="ECO:0000256" key="1">
    <source>
        <dbReference type="SAM" id="MobiDB-lite"/>
    </source>
</evidence>
<dbReference type="InterPro" id="IPR049174">
    <property type="entry name" value="Beta-AFase-like"/>
</dbReference>
<dbReference type="PANTHER" id="PTHR43465:SF2">
    <property type="entry name" value="DUF1680 DOMAIN PROTEIN (AFU_ORTHOLOGUE AFUA_1G08910)"/>
    <property type="match status" value="1"/>
</dbReference>
<feature type="compositionally biased region" description="Acidic residues" evidence="1">
    <location>
        <begin position="586"/>
        <end position="595"/>
    </location>
</feature>
<dbReference type="OrthoDB" id="9757939at2"/>
<dbReference type="EMBL" id="WBSM01000003">
    <property type="protein sequence ID" value="KAB8288402.1"/>
    <property type="molecule type" value="Genomic_DNA"/>
</dbReference>
<evidence type="ECO:0000259" key="3">
    <source>
        <dbReference type="Pfam" id="PF20736"/>
    </source>
</evidence>
<proteinExistence type="predicted"/>
<dbReference type="Proteomes" id="UP000482084">
    <property type="component" value="Unassembled WGS sequence"/>
</dbReference>
<feature type="domain" description="Non-reducing end beta-L-arabinofuranosidase-like GH127 middle" evidence="3">
    <location>
        <begin position="426"/>
        <end position="516"/>
    </location>
</feature>
<feature type="region of interest" description="Disordered" evidence="1">
    <location>
        <begin position="579"/>
        <end position="606"/>
    </location>
</feature>
<dbReference type="SUPFAM" id="SSF48208">
    <property type="entry name" value="Six-hairpin glycosidases"/>
    <property type="match status" value="1"/>
</dbReference>
<protein>
    <submittedName>
        <fullName evidence="5">Beta-L-arabinofuranosidase, Glycosyl hydrolase family</fullName>
    </submittedName>
    <submittedName>
        <fullName evidence="6">Glycoside hydrolase family 127 protein</fullName>
    </submittedName>
</protein>
<dbReference type="AlphaFoldDB" id="A0A6L4X1I3"/>
<dbReference type="Proteomes" id="UP000469943">
    <property type="component" value="Unassembled WGS sequence"/>
</dbReference>
<dbReference type="InterPro" id="IPR049046">
    <property type="entry name" value="Beta-AFase-like_GH127_middle"/>
</dbReference>
<name>A0A6L4X1I3_9BIFI</name>
<keyword evidence="5" id="KW-0378">Hydrolase</keyword>
<dbReference type="Pfam" id="PF07944">
    <property type="entry name" value="Beta-AFase-like_GH127_cat"/>
    <property type="match status" value="1"/>
</dbReference>
<gene>
    <name evidence="5" type="ORF">DSM100688_0969</name>
    <name evidence="6" type="ORF">GFD24_04910</name>
</gene>
<evidence type="ECO:0000313" key="8">
    <source>
        <dbReference type="Proteomes" id="UP000482084"/>
    </source>
</evidence>
<evidence type="ECO:0000313" key="5">
    <source>
        <dbReference type="EMBL" id="KAB8288402.1"/>
    </source>
</evidence>
<evidence type="ECO:0000259" key="4">
    <source>
        <dbReference type="Pfam" id="PF20737"/>
    </source>
</evidence>
<dbReference type="InterPro" id="IPR012878">
    <property type="entry name" value="Beta-AFase-like_GH127_cat"/>
</dbReference>
<feature type="domain" description="Non-reducing end beta-L-arabinofuranosidase-like GH127 catalytic" evidence="2">
    <location>
        <begin position="64"/>
        <end position="412"/>
    </location>
</feature>
<feature type="domain" description="Non-reducing end beta-L-arabinofuranosidase-like GH127 C-terminal" evidence="4">
    <location>
        <begin position="520"/>
        <end position="637"/>
    </location>
</feature>
<dbReference type="EMBL" id="WHZX01000003">
    <property type="protein sequence ID" value="NEG71563.1"/>
    <property type="molecule type" value="Genomic_DNA"/>
</dbReference>
<dbReference type="Pfam" id="PF20736">
    <property type="entry name" value="Glyco_hydro127M"/>
    <property type="match status" value="1"/>
</dbReference>
<feature type="compositionally biased region" description="Basic and acidic residues" evidence="1">
    <location>
        <begin position="596"/>
        <end position="606"/>
    </location>
</feature>
<dbReference type="GO" id="GO:0005975">
    <property type="term" value="P:carbohydrate metabolic process"/>
    <property type="evidence" value="ECO:0007669"/>
    <property type="project" value="InterPro"/>
</dbReference>
<comment type="caution">
    <text evidence="5">The sequence shown here is derived from an EMBL/GenBank/DDBJ whole genome shotgun (WGS) entry which is preliminary data.</text>
</comment>
<reference evidence="6 7" key="1">
    <citation type="submission" date="2019-10" db="EMBL/GenBank/DDBJ databases">
        <title>Bifidobacterium from non-human primates.</title>
        <authorList>
            <person name="Modesto M."/>
        </authorList>
    </citation>
    <scope>NUCLEOTIDE SEQUENCE [LARGE SCALE GENOMIC DNA]</scope>
    <source>
        <strain evidence="6 7">TREM</strain>
    </source>
</reference>
<evidence type="ECO:0000313" key="7">
    <source>
        <dbReference type="Proteomes" id="UP000469943"/>
    </source>
</evidence>
<dbReference type="RefSeq" id="WP_152358049.1">
    <property type="nucleotide sequence ID" value="NZ_WBSM01000003.1"/>
</dbReference>
<organism evidence="5 8">
    <name type="scientific">Bifidobacterium ramosum</name>
    <dbReference type="NCBI Taxonomy" id="1798158"/>
    <lineage>
        <taxon>Bacteria</taxon>
        <taxon>Bacillati</taxon>
        <taxon>Actinomycetota</taxon>
        <taxon>Actinomycetes</taxon>
        <taxon>Bifidobacteriales</taxon>
        <taxon>Bifidobacteriaceae</taxon>
        <taxon>Bifidobacterium</taxon>
    </lineage>
</organism>
<sequence length="640" mass="71080">MQIATPVLPSTEAVSPLSIHESTIDGGFWATMQKLNADRILPHIITWERRMGWVDNFRLSAEHHIEQRRGAVFTDSDVYKMLEAIAWELGRQPNDALQREFDDIVQWIAKAQREDGYLETSFGDTGQPARYSDLEWGHELYCCGHLLQAATARIRIGHPDCALVGVARRFADRIVEDFAPGRIERIGGHPEIETAMLEFGRATGNDAYIQAATRFINRRGHHTLADSHFGREYFQDDIPIRQATRLRGHAVRALYLTAGAIDCAVENHDDELLGIVRRQYQDTLEKRTYLTGGMGSRHSDEAFGDDYELPPDRAYCETCAGVGSIMVAWRLLLATGDLSYGNIIERTLYNVIAASPSTDGTSFFYVNPLQQRNRTHEAAPDQCSLRAQASTRAPWFEVACCPSNVSRTLGQLSAYVAVNNGNGLSLIQFMPGTIRTTLHDGGTLALRIETQYPDDGIVTITVLDAPQTAWTFSTRIPDWAGTMTVTVNGRSRTDQGAQASLTGVMPAGTTIRLEMPVAPRITYPDMHIDAVRGCAAVERGPIVYCMESIDQKLSQDLNRYRIDPQSTLTDDGRYILATGSLLNDGPTDDPTDGSADDGRLPYHDAEQHIGGQPCTLRLVPYHDWANRGPSTMRVWIPLGE</sequence>
<reference evidence="5 8" key="2">
    <citation type="submission" date="2019-10" db="EMBL/GenBank/DDBJ databases">
        <title>Characterization of the phylogenetic diversity of two novel species belonging to the genus Bifidobacterium: Bifidobacterium cebidarum sp. nov. and Bifidobacterium leontopitheci sp. nov.</title>
        <authorList>
            <person name="Lugli G.A."/>
            <person name="Duranti S."/>
            <person name="Milani C."/>
            <person name="Turroni F."/>
            <person name="Ventura M."/>
        </authorList>
    </citation>
    <scope>NUCLEOTIDE SEQUENCE [LARGE SCALE GENOMIC DNA]</scope>
    <source>
        <strain evidence="5 8">DSM 100688</strain>
    </source>
</reference>
<dbReference type="Pfam" id="PF20737">
    <property type="entry name" value="Glyco_hydro127C"/>
    <property type="match status" value="1"/>
</dbReference>
<dbReference type="GO" id="GO:0016787">
    <property type="term" value="F:hydrolase activity"/>
    <property type="evidence" value="ECO:0007669"/>
    <property type="project" value="UniProtKB-KW"/>
</dbReference>
<dbReference type="PANTHER" id="PTHR43465">
    <property type="entry name" value="DUF1680 DOMAIN PROTEIN (AFU_ORTHOLOGUE AFUA_1G08910)"/>
    <property type="match status" value="1"/>
</dbReference>
<accession>A0A6L4X1I3</accession>
<evidence type="ECO:0000259" key="2">
    <source>
        <dbReference type="Pfam" id="PF07944"/>
    </source>
</evidence>
<evidence type="ECO:0000313" key="6">
    <source>
        <dbReference type="EMBL" id="NEG71563.1"/>
    </source>
</evidence>
<dbReference type="InterPro" id="IPR008928">
    <property type="entry name" value="6-hairpin_glycosidase_sf"/>
</dbReference>
<keyword evidence="8" id="KW-1185">Reference proteome</keyword>
<dbReference type="InterPro" id="IPR049049">
    <property type="entry name" value="Beta-AFase-like_GH127_C"/>
</dbReference>